<protein>
    <submittedName>
        <fullName evidence="5">Peptidase, M23 family</fullName>
    </submittedName>
</protein>
<feature type="region of interest" description="Disordered" evidence="2">
    <location>
        <begin position="244"/>
        <end position="301"/>
    </location>
</feature>
<organism evidence="5 6">
    <name type="scientific">Kingella oralis ATCC 51147</name>
    <dbReference type="NCBI Taxonomy" id="629741"/>
    <lineage>
        <taxon>Bacteria</taxon>
        <taxon>Pseudomonadati</taxon>
        <taxon>Pseudomonadota</taxon>
        <taxon>Betaproteobacteria</taxon>
        <taxon>Neisseriales</taxon>
        <taxon>Neisseriaceae</taxon>
        <taxon>Kingella</taxon>
    </lineage>
</organism>
<feature type="coiled-coil region" evidence="1">
    <location>
        <begin position="61"/>
        <end position="116"/>
    </location>
</feature>
<dbReference type="Proteomes" id="UP000003009">
    <property type="component" value="Unassembled WGS sequence"/>
</dbReference>
<dbReference type="EMBL" id="ACJW02000003">
    <property type="protein sequence ID" value="EEP68019.1"/>
    <property type="molecule type" value="Genomic_DNA"/>
</dbReference>
<dbReference type="SUPFAM" id="SSF51261">
    <property type="entry name" value="Duplicated hybrid motif"/>
    <property type="match status" value="1"/>
</dbReference>
<feature type="compositionally biased region" description="Basic and acidic residues" evidence="2">
    <location>
        <begin position="244"/>
        <end position="266"/>
    </location>
</feature>
<dbReference type="AlphaFoldDB" id="C4GJP7"/>
<dbReference type="GO" id="GO:0004222">
    <property type="term" value="F:metalloendopeptidase activity"/>
    <property type="evidence" value="ECO:0007669"/>
    <property type="project" value="TreeGrafter"/>
</dbReference>
<name>C4GJP7_9NEIS</name>
<comment type="caution">
    <text evidence="5">The sequence shown here is derived from an EMBL/GenBank/DDBJ whole genome shotgun (WGS) entry which is preliminary data.</text>
</comment>
<feature type="chain" id="PRO_5002938529" evidence="3">
    <location>
        <begin position="22"/>
        <end position="423"/>
    </location>
</feature>
<keyword evidence="6" id="KW-1185">Reference proteome</keyword>
<evidence type="ECO:0000259" key="4">
    <source>
        <dbReference type="Pfam" id="PF01551"/>
    </source>
</evidence>
<gene>
    <name evidence="5" type="ORF">GCWU000324_02270</name>
</gene>
<dbReference type="Gene3D" id="2.70.70.10">
    <property type="entry name" value="Glucose Permease (Domain IIA)"/>
    <property type="match status" value="1"/>
</dbReference>
<feature type="signal peptide" evidence="3">
    <location>
        <begin position="1"/>
        <end position="21"/>
    </location>
</feature>
<dbReference type="Pfam" id="PF01551">
    <property type="entry name" value="Peptidase_M23"/>
    <property type="match status" value="1"/>
</dbReference>
<dbReference type="InterPro" id="IPR050570">
    <property type="entry name" value="Cell_wall_metabolism_enzyme"/>
</dbReference>
<feature type="coiled-coil region" evidence="1">
    <location>
        <begin position="152"/>
        <end position="186"/>
    </location>
</feature>
<dbReference type="Gene3D" id="6.10.250.3150">
    <property type="match status" value="1"/>
</dbReference>
<reference evidence="5" key="1">
    <citation type="submission" date="2009-04" db="EMBL/GenBank/DDBJ databases">
        <authorList>
            <person name="Weinstock G."/>
            <person name="Sodergren E."/>
            <person name="Clifton S."/>
            <person name="Fulton L."/>
            <person name="Fulton B."/>
            <person name="Courtney L."/>
            <person name="Fronick C."/>
            <person name="Harrison M."/>
            <person name="Strong C."/>
            <person name="Farmer C."/>
            <person name="Delahaunty K."/>
            <person name="Markovic C."/>
            <person name="Hall O."/>
            <person name="Minx P."/>
            <person name="Tomlinson C."/>
            <person name="Mitreva M."/>
            <person name="Nelson J."/>
            <person name="Hou S."/>
            <person name="Wollam A."/>
            <person name="Pepin K.H."/>
            <person name="Johnson M."/>
            <person name="Bhonagiri V."/>
            <person name="Nash W.E."/>
            <person name="Warren W."/>
            <person name="Chinwalla A."/>
            <person name="Mardis E.R."/>
            <person name="Wilson R.K."/>
        </authorList>
    </citation>
    <scope>NUCLEOTIDE SEQUENCE [LARGE SCALE GENOMIC DNA]</scope>
    <source>
        <strain evidence="5">ATCC 51147</strain>
    </source>
</reference>
<evidence type="ECO:0000256" key="2">
    <source>
        <dbReference type="SAM" id="MobiDB-lite"/>
    </source>
</evidence>
<sequence length="423" mass="46028">MKTSAALLLSIALLAPQIAPAANETPANANAQLDTVRDAIAATQKDLAAKQAAQRRAAQILRETQIAIAKARRELNELTQREQAEWQKLTALQTTLSQLQTNISNTKAQVAQLLANNYKNPQPAAVALLLKSSDANQKSRFLTYTRHINQANKALIDKLVQQQTELNTQEQAINTELKRIEQLTVQQRQKLKKLGQTQSQAQANSNQLSKDITARRQKLAQLHANERQLNQVIANIVAKQNAQRKAEAEQRAQEARKRAQDAEQHGGKPKSTLTREDLNLRPNQSSRAETPAEAAKPAAQKPLRGIMPASGNIIGRFGTARPSGGTWRGIFIATAPAPVRSIAAGTVVYTANQAGYGNMMIIDHGNGYMSVYAGLSSISASNGSHVGAGQTIATSGTLPAGEQGLYLELRYRNKIMNPLVWLR</sequence>
<evidence type="ECO:0000256" key="1">
    <source>
        <dbReference type="SAM" id="Coils"/>
    </source>
</evidence>
<keyword evidence="1" id="KW-0175">Coiled coil</keyword>
<dbReference type="HOGENOM" id="CLU_029425_4_0_4"/>
<feature type="compositionally biased region" description="Low complexity" evidence="2">
    <location>
        <begin position="288"/>
        <end position="301"/>
    </location>
</feature>
<dbReference type="STRING" id="629741.GCWU000324_02270"/>
<dbReference type="CDD" id="cd12797">
    <property type="entry name" value="M23_peptidase"/>
    <property type="match status" value="1"/>
</dbReference>
<feature type="domain" description="M23ase beta-sheet core" evidence="4">
    <location>
        <begin position="327"/>
        <end position="418"/>
    </location>
</feature>
<proteinExistence type="predicted"/>
<dbReference type="InterPro" id="IPR011055">
    <property type="entry name" value="Dup_hybrid_motif"/>
</dbReference>
<dbReference type="PANTHER" id="PTHR21666:SF291">
    <property type="entry name" value="STAGE II SPORULATION PROTEIN Q"/>
    <property type="match status" value="1"/>
</dbReference>
<evidence type="ECO:0000313" key="6">
    <source>
        <dbReference type="Proteomes" id="UP000003009"/>
    </source>
</evidence>
<dbReference type="InterPro" id="IPR016047">
    <property type="entry name" value="M23ase_b-sheet_dom"/>
</dbReference>
<evidence type="ECO:0000313" key="5">
    <source>
        <dbReference type="EMBL" id="EEP68019.1"/>
    </source>
</evidence>
<dbReference type="PANTHER" id="PTHR21666">
    <property type="entry name" value="PEPTIDASE-RELATED"/>
    <property type="match status" value="1"/>
</dbReference>
<accession>C4GJP7</accession>
<keyword evidence="3" id="KW-0732">Signal</keyword>
<evidence type="ECO:0000256" key="3">
    <source>
        <dbReference type="SAM" id="SignalP"/>
    </source>
</evidence>